<dbReference type="eggNOG" id="ENOG5031AUN">
    <property type="taxonomic scope" value="Bacteria"/>
</dbReference>
<comment type="caution">
    <text evidence="2">The sequence shown here is derived from an EMBL/GenBank/DDBJ whole genome shotgun (WGS) entry which is preliminary data.</text>
</comment>
<dbReference type="STRING" id="1280953.HOC_12222"/>
<dbReference type="OrthoDB" id="7617352at2"/>
<evidence type="ECO:0000256" key="1">
    <source>
        <dbReference type="SAM" id="Phobius"/>
    </source>
</evidence>
<sequence>MTFDARGGKSPAISSNAMFAGVVVAVVGGAFLAVLNFPHSPDKGDAPQDIVAIAETETPLAPGSFSSKPATYYFETLARIDPSASASLKSRLGKSRGPKGINEANIVLSHGAALLKERASDLSHADTRHVDDILVMTRDRLKAASRAGNIWCDGNQYADLDESALRNPAALEQNFARLEAPLQDYGFELMAGLLLAADDAARNPVSHGPVTHADKAALEGVAMSMLSDPQVMPLLMAAQTSGNPDELRRKLDMCELGATAMTALKTLPQDTKGRVFADLVRQLAEGNADLAGLTHY</sequence>
<dbReference type="Proteomes" id="UP000024942">
    <property type="component" value="Unassembled WGS sequence"/>
</dbReference>
<gene>
    <name evidence="2" type="ORF">HOC_12222</name>
</gene>
<accession>A0A059G6C9</accession>
<dbReference type="EMBL" id="ARYL01000017">
    <property type="protein sequence ID" value="KDA02150.1"/>
    <property type="molecule type" value="Genomic_DNA"/>
</dbReference>
<keyword evidence="3" id="KW-1185">Reference proteome</keyword>
<proteinExistence type="predicted"/>
<protein>
    <submittedName>
        <fullName evidence="2">Uncharacterized protein</fullName>
    </submittedName>
</protein>
<evidence type="ECO:0000313" key="3">
    <source>
        <dbReference type="Proteomes" id="UP000024942"/>
    </source>
</evidence>
<dbReference type="AlphaFoldDB" id="A0A059G6C9"/>
<keyword evidence="1" id="KW-0472">Membrane</keyword>
<dbReference type="RefSeq" id="WP_035538918.1">
    <property type="nucleotide sequence ID" value="NZ_ARYL01000017.1"/>
</dbReference>
<organism evidence="2 3">
    <name type="scientific">Hyphomonas oceanitis SCH89</name>
    <dbReference type="NCBI Taxonomy" id="1280953"/>
    <lineage>
        <taxon>Bacteria</taxon>
        <taxon>Pseudomonadati</taxon>
        <taxon>Pseudomonadota</taxon>
        <taxon>Alphaproteobacteria</taxon>
        <taxon>Hyphomonadales</taxon>
        <taxon>Hyphomonadaceae</taxon>
        <taxon>Hyphomonas</taxon>
    </lineage>
</organism>
<keyword evidence="1" id="KW-1133">Transmembrane helix</keyword>
<reference evidence="2 3" key="1">
    <citation type="journal article" date="2014" name="Antonie Van Leeuwenhoek">
        <title>Hyphomonas beringensis sp. nov. and Hyphomonas chukchiensis sp. nov., isolated from surface seawater of the Bering Sea and Chukchi Sea.</title>
        <authorList>
            <person name="Li C."/>
            <person name="Lai Q."/>
            <person name="Li G."/>
            <person name="Dong C."/>
            <person name="Wang J."/>
            <person name="Liao Y."/>
            <person name="Shao Z."/>
        </authorList>
    </citation>
    <scope>NUCLEOTIDE SEQUENCE [LARGE SCALE GENOMIC DNA]</scope>
    <source>
        <strain evidence="2 3">SCH89</strain>
    </source>
</reference>
<dbReference type="PATRIC" id="fig|1280953.3.peg.2464"/>
<name>A0A059G6C9_9PROT</name>
<evidence type="ECO:0000313" key="2">
    <source>
        <dbReference type="EMBL" id="KDA02150.1"/>
    </source>
</evidence>
<feature type="transmembrane region" description="Helical" evidence="1">
    <location>
        <begin position="12"/>
        <end position="35"/>
    </location>
</feature>
<keyword evidence="1" id="KW-0812">Transmembrane</keyword>